<dbReference type="InterPro" id="IPR004147">
    <property type="entry name" value="ABC1_dom"/>
</dbReference>
<feature type="domain" description="Fungal lipase-type" evidence="2">
    <location>
        <begin position="386"/>
        <end position="537"/>
    </location>
</feature>
<comment type="similarity">
    <text evidence="1">Belongs to the protein kinase superfamily. ADCK protein kinase family.</text>
</comment>
<dbReference type="AlphaFoldDB" id="I8RKF7"/>
<dbReference type="PATRIC" id="fig|1149862.3.peg.176"/>
<evidence type="ECO:0000256" key="1">
    <source>
        <dbReference type="ARBA" id="ARBA00009670"/>
    </source>
</evidence>
<feature type="domain" description="ABC1 atypical kinase-like" evidence="3">
    <location>
        <begin position="94"/>
        <end position="243"/>
    </location>
</feature>
<comment type="caution">
    <text evidence="4">The sequence shown here is derived from an EMBL/GenBank/DDBJ whole genome shotgun (WGS) entry which is preliminary data.</text>
</comment>
<keyword evidence="5" id="KW-1185">Reference proteome</keyword>
<dbReference type="OrthoDB" id="5522031at2"/>
<sequence length="751" mass="84012">MFAKRVRHINRYREIATALLSQGFDYIVEETGLMQKVPYYQRVRPVFAKENTGGVAERIRLVLEQLGPTYVKLGQIASTRPDLLPPDIIDELEKLQDAVPAFPFTDVLSVLQEELGGTVENFFQHFEPQPIAAASIGQVHKAVLKTGRTVAVKIQRPSIAIDIQTDLEILYELSNLAERRFHWAKSYQVMDMIDEFSKSLRSELDYTSEARNAEKISKQFINNPLIYVPKIYWDYSTVLLTMEEIVERLDPSLNILDVAEPFDSQNLRHYLSKRVILREALLNKLWTDGGFCMKKIFLSLLSLILLWSPVLSYAGPKEEYEEAYLLYIAAGASTAAYSGRVGELATRYLEQDGWQIDHYVQPQGHTGIRFLVAKKDLDTNVPLYFLAIVGTESNGDIKANLKFDKVYFAGSSEEEFSANAAKEKVPNSEPKVHRGFYEFVQAGPSATLRDAYQTPFSLPDLLLNDSRNKIYLTGHSLGGAAATLTGARLISMGIRPEQIRVITFGAPAVGNAAFAAKFEPLLSLTRVVNSGDPVTGILQTLVGGYKQFGQEIKWTTPPTVNDPHLLIGYLDSALKNYYDQRRQAAAAGIHLPAPTAAAKRSNHGRVYIAPLQNNLPASLTTDFWYMNEALSDEYRQTIPNYTLSNEATSTSWREAAIASGCQWAILSEVNAIRVKQERSTYYIAISQTVYDVATGAVVDTAIFSTGTYNLTPLEAFIHASKGMNSLQHTWLRDATIHESTKNQVYANQLEQ</sequence>
<dbReference type="Gene3D" id="3.40.50.1820">
    <property type="entry name" value="alpha/beta hydrolase"/>
    <property type="match status" value="1"/>
</dbReference>
<gene>
    <name evidence="4" type="ORF">FB4_1900</name>
</gene>
<protein>
    <submittedName>
        <fullName evidence="4">ABC-1 domain-containing protein</fullName>
    </submittedName>
</protein>
<organism evidence="4 5">
    <name type="scientific">Pelosinus fermentans B4</name>
    <dbReference type="NCBI Taxonomy" id="1149862"/>
    <lineage>
        <taxon>Bacteria</taxon>
        <taxon>Bacillati</taxon>
        <taxon>Bacillota</taxon>
        <taxon>Negativicutes</taxon>
        <taxon>Selenomonadales</taxon>
        <taxon>Sporomusaceae</taxon>
        <taxon>Pelosinus</taxon>
    </lineage>
</organism>
<dbReference type="InterPro" id="IPR002921">
    <property type="entry name" value="Fungal_lipase-type"/>
</dbReference>
<dbReference type="InterPro" id="IPR050154">
    <property type="entry name" value="UbiB_kinase"/>
</dbReference>
<accession>I8RKF7</accession>
<dbReference type="Pfam" id="PF03109">
    <property type="entry name" value="ABC1"/>
    <property type="match status" value="1"/>
</dbReference>
<dbReference type="PANTHER" id="PTHR10566:SF113">
    <property type="entry name" value="PROTEIN ACTIVITY OF BC1 COMPLEX KINASE 7, CHLOROPLASTIC"/>
    <property type="match status" value="1"/>
</dbReference>
<dbReference type="EMBL" id="AKVJ01000004">
    <property type="protein sequence ID" value="EIW20688.1"/>
    <property type="molecule type" value="Genomic_DNA"/>
</dbReference>
<dbReference type="Proteomes" id="UP000004324">
    <property type="component" value="Unassembled WGS sequence"/>
</dbReference>
<dbReference type="InterPro" id="IPR011009">
    <property type="entry name" value="Kinase-like_dom_sf"/>
</dbReference>
<dbReference type="SUPFAM" id="SSF53474">
    <property type="entry name" value="alpha/beta-Hydrolases"/>
    <property type="match status" value="1"/>
</dbReference>
<dbReference type="RefSeq" id="WP_007930464.1">
    <property type="nucleotide sequence ID" value="NZ_AKVJ01000004.1"/>
</dbReference>
<dbReference type="Pfam" id="PF01764">
    <property type="entry name" value="Lipase_3"/>
    <property type="match status" value="1"/>
</dbReference>
<dbReference type="CDD" id="cd00519">
    <property type="entry name" value="Lipase_3"/>
    <property type="match status" value="1"/>
</dbReference>
<reference evidence="4 5" key="1">
    <citation type="journal article" date="2012" name="J. Bacteriol.">
        <title>Draft Genome Sequences for Two Metal-Reducing Pelosinus fermentans Strains Isolated from a Cr(VI)-Contaminated Site and for Type Strain R7.</title>
        <authorList>
            <person name="Brown S.D."/>
            <person name="Podar M."/>
            <person name="Klingeman D.M."/>
            <person name="Johnson C.M."/>
            <person name="Yang Z.K."/>
            <person name="Utturkar S.M."/>
            <person name="Land M.L."/>
            <person name="Mosher J.J."/>
            <person name="Hurt R.A.Jr."/>
            <person name="Phelps T.J."/>
            <person name="Palumbo A.V."/>
            <person name="Arkin A.P."/>
            <person name="Hazen T.C."/>
            <person name="Elias D.A."/>
        </authorList>
    </citation>
    <scope>NUCLEOTIDE SEQUENCE [LARGE SCALE GENOMIC DNA]</scope>
    <source>
        <strain evidence="4 5">B4</strain>
    </source>
</reference>
<dbReference type="PANTHER" id="PTHR10566">
    <property type="entry name" value="CHAPERONE-ACTIVITY OF BC1 COMPLEX CABC1 -RELATED"/>
    <property type="match status" value="1"/>
</dbReference>
<dbReference type="SUPFAM" id="SSF56112">
    <property type="entry name" value="Protein kinase-like (PK-like)"/>
    <property type="match status" value="1"/>
</dbReference>
<dbReference type="GO" id="GO:0006629">
    <property type="term" value="P:lipid metabolic process"/>
    <property type="evidence" value="ECO:0007669"/>
    <property type="project" value="InterPro"/>
</dbReference>
<evidence type="ECO:0000313" key="4">
    <source>
        <dbReference type="EMBL" id="EIW20688.1"/>
    </source>
</evidence>
<name>I8RKF7_9FIRM</name>
<dbReference type="InterPro" id="IPR029058">
    <property type="entry name" value="AB_hydrolase_fold"/>
</dbReference>
<dbReference type="CDD" id="cd05121">
    <property type="entry name" value="ABC1_ADCK3-like"/>
    <property type="match status" value="1"/>
</dbReference>
<proteinExistence type="inferred from homology"/>
<evidence type="ECO:0000259" key="3">
    <source>
        <dbReference type="Pfam" id="PF03109"/>
    </source>
</evidence>
<evidence type="ECO:0000259" key="2">
    <source>
        <dbReference type="Pfam" id="PF01764"/>
    </source>
</evidence>
<evidence type="ECO:0000313" key="5">
    <source>
        <dbReference type="Proteomes" id="UP000004324"/>
    </source>
</evidence>